<proteinExistence type="predicted"/>
<dbReference type="AlphaFoldDB" id="A0A0N1P106"/>
<organism evidence="4 5">
    <name type="scientific">Cyphellophora attinorum</name>
    <dbReference type="NCBI Taxonomy" id="1664694"/>
    <lineage>
        <taxon>Eukaryota</taxon>
        <taxon>Fungi</taxon>
        <taxon>Dikarya</taxon>
        <taxon>Ascomycota</taxon>
        <taxon>Pezizomycotina</taxon>
        <taxon>Eurotiomycetes</taxon>
        <taxon>Chaetothyriomycetidae</taxon>
        <taxon>Chaetothyriales</taxon>
        <taxon>Cyphellophoraceae</taxon>
        <taxon>Cyphellophora</taxon>
    </lineage>
</organism>
<feature type="region of interest" description="Disordered" evidence="2">
    <location>
        <begin position="773"/>
        <end position="794"/>
    </location>
</feature>
<dbReference type="GO" id="GO:0032185">
    <property type="term" value="P:septin cytoskeleton organization"/>
    <property type="evidence" value="ECO:0007669"/>
    <property type="project" value="TreeGrafter"/>
</dbReference>
<sequence>MEARTEYPALLANLTPDQAVSVFNDRIALINKVNSDIADWLQERRKVEEAYVVGLRKLGSRPQGDAAALGIFQLPWQRIVSGVENSAASHERLAQKIENDIEKPLRQFQTRDSEMKSASNSQPNLANIAKDLSTAQKKAAKAKAQALSSKMPLANGSPKRPSSLSSCKRSTRDTHEADQIERSRASAESCLNALLNLETADEIKIFTEKVGANRRSSAATSRPPTSSMVAPPEPPPSRQPNMMRRMSSTSGQGQDQVGALPDATPSKSKLGGLKRLGTVMGRRKNTMPPPPTPEKKKDRRSMMPFRRGDSSRSFQDLEESGRDLTPATSREPQTLTDRQQSTAASSRDNLANQTIPESPPPQARVNGTSETCISGVHNENPPPPSPPPAAAAVSQLPPALQPQNTGTESEDGSRAFAIRDQPIKEDESEAQNALSSMANQLRMQGQTSGINRVQGSVRGRRDVRNTMFVPAGVDIFAQSGLPAPPQSPPLPTSNSTTELASPIQPPRQKSILEDHPIGSDAGSIHSSHSLAMPGAHPELHEPGLNVSIVETVNSWFNETGITKSMVTGEIALAYNGTTSTNTETIRLQHFELLEKVAANPTFVSSLDKTNTASAEDAAGTYTIALSNIKKSHPTVGLKYQLHLEPDNMAAYSPILLTPAWQLIDGQASVILLYSLNPTFATVGPVTFKNVAISVSLDVSGTDPIKPTAAMMHPTAGASFRRKAGTVTWRFNELSVKPEGQERLLVRFTTASGMPKKGGIELKFELPGRTGSQVGVQRRAQVQKEKDPFADEEVEKVDSREEGAWVDVERRRVLVSGRYSAS</sequence>
<dbReference type="PROSITE" id="PS51072">
    <property type="entry name" value="MHD"/>
    <property type="match status" value="1"/>
</dbReference>
<feature type="compositionally biased region" description="Polar residues" evidence="2">
    <location>
        <begin position="246"/>
        <end position="255"/>
    </location>
</feature>
<dbReference type="InterPro" id="IPR027267">
    <property type="entry name" value="AH/BAR_dom_sf"/>
</dbReference>
<dbReference type="GO" id="GO:0006897">
    <property type="term" value="P:endocytosis"/>
    <property type="evidence" value="ECO:0007669"/>
    <property type="project" value="UniProtKB-KW"/>
</dbReference>
<dbReference type="InterPro" id="IPR028565">
    <property type="entry name" value="MHD"/>
</dbReference>
<comment type="caution">
    <text evidence="4">The sequence shown here is derived from an EMBL/GenBank/DDBJ whole genome shotgun (WGS) entry which is preliminary data.</text>
</comment>
<keyword evidence="5" id="KW-1185">Reference proteome</keyword>
<keyword evidence="1" id="KW-0254">Endocytosis</keyword>
<protein>
    <recommendedName>
        <fullName evidence="3">MHD domain-containing protein</fullName>
    </recommendedName>
</protein>
<dbReference type="EMBL" id="LFJN01000005">
    <property type="protein sequence ID" value="KPI43625.1"/>
    <property type="molecule type" value="Genomic_DNA"/>
</dbReference>
<feature type="compositionally biased region" description="Low complexity" evidence="2">
    <location>
        <begin position="214"/>
        <end position="227"/>
    </location>
</feature>
<dbReference type="Pfam" id="PF10291">
    <property type="entry name" value="muHD"/>
    <property type="match status" value="1"/>
</dbReference>
<dbReference type="OrthoDB" id="331602at2759"/>
<dbReference type="Proteomes" id="UP000038010">
    <property type="component" value="Unassembled WGS sequence"/>
</dbReference>
<dbReference type="GO" id="GO:0005886">
    <property type="term" value="C:plasma membrane"/>
    <property type="evidence" value="ECO:0007669"/>
    <property type="project" value="TreeGrafter"/>
</dbReference>
<dbReference type="PANTHER" id="PTHR23065">
    <property type="entry name" value="PROLINE-SERINE-THREONINE PHOSPHATASE INTERACTING PROTEIN 1"/>
    <property type="match status" value="1"/>
</dbReference>
<feature type="compositionally biased region" description="Basic and acidic residues" evidence="2">
    <location>
        <begin position="170"/>
        <end position="185"/>
    </location>
</feature>
<accession>A0A0N1P106</accession>
<evidence type="ECO:0000256" key="2">
    <source>
        <dbReference type="SAM" id="MobiDB-lite"/>
    </source>
</evidence>
<dbReference type="GeneID" id="28738844"/>
<dbReference type="GO" id="GO:0030139">
    <property type="term" value="C:endocytic vesicle"/>
    <property type="evidence" value="ECO:0007669"/>
    <property type="project" value="TreeGrafter"/>
</dbReference>
<feature type="compositionally biased region" description="Polar residues" evidence="2">
    <location>
        <begin position="326"/>
        <end position="356"/>
    </location>
</feature>
<dbReference type="GO" id="GO:0032153">
    <property type="term" value="C:cell division site"/>
    <property type="evidence" value="ECO:0007669"/>
    <property type="project" value="TreeGrafter"/>
</dbReference>
<dbReference type="VEuPathDB" id="FungiDB:AB675_6658"/>
<feature type="region of interest" description="Disordered" evidence="2">
    <location>
        <begin position="211"/>
        <end position="394"/>
    </location>
</feature>
<reference evidence="4 5" key="1">
    <citation type="submission" date="2015-06" db="EMBL/GenBank/DDBJ databases">
        <title>Draft genome of the ant-associated black yeast Phialophora attae CBS 131958.</title>
        <authorList>
            <person name="Moreno L.F."/>
            <person name="Stielow B.J."/>
            <person name="de Hoog S."/>
            <person name="Vicente V.A."/>
            <person name="Weiss V.A."/>
            <person name="de Vries M."/>
            <person name="Cruz L.M."/>
            <person name="Souza E.M."/>
        </authorList>
    </citation>
    <scope>NUCLEOTIDE SEQUENCE [LARGE SCALE GENOMIC DNA]</scope>
    <source>
        <strain evidence="4 5">CBS 131958</strain>
    </source>
</reference>
<evidence type="ECO:0000256" key="1">
    <source>
        <dbReference type="ARBA" id="ARBA00022583"/>
    </source>
</evidence>
<feature type="domain" description="MHD" evidence="3">
    <location>
        <begin position="541"/>
        <end position="806"/>
    </location>
</feature>
<dbReference type="InterPro" id="IPR018808">
    <property type="entry name" value="Muniscin_C"/>
</dbReference>
<name>A0A0N1P106_9EURO</name>
<evidence type="ECO:0000259" key="3">
    <source>
        <dbReference type="PROSITE" id="PS51072"/>
    </source>
</evidence>
<gene>
    <name evidence="4" type="ORF">AB675_6658</name>
</gene>
<evidence type="ECO:0000313" key="5">
    <source>
        <dbReference type="Proteomes" id="UP000038010"/>
    </source>
</evidence>
<dbReference type="PANTHER" id="PTHR23065:SF54">
    <property type="entry name" value="SUPPRESSOR OF YEAST PROFILIN DELETION"/>
    <property type="match status" value="1"/>
</dbReference>
<feature type="region of interest" description="Disordered" evidence="2">
    <location>
        <begin position="134"/>
        <end position="185"/>
    </location>
</feature>
<dbReference type="Gene3D" id="1.20.1270.60">
    <property type="entry name" value="Arfaptin homology (AH) domain/BAR domain"/>
    <property type="match status" value="1"/>
</dbReference>
<evidence type="ECO:0000313" key="4">
    <source>
        <dbReference type="EMBL" id="KPI43625.1"/>
    </source>
</evidence>
<dbReference type="RefSeq" id="XP_018003588.1">
    <property type="nucleotide sequence ID" value="XM_018146964.1"/>
</dbReference>
<feature type="compositionally biased region" description="Pro residues" evidence="2">
    <location>
        <begin position="380"/>
        <end position="389"/>
    </location>
</feature>
<feature type="region of interest" description="Disordered" evidence="2">
    <location>
        <begin position="479"/>
        <end position="538"/>
    </location>
</feature>
<dbReference type="SUPFAM" id="SSF103657">
    <property type="entry name" value="BAR/IMD domain-like"/>
    <property type="match status" value="1"/>
</dbReference>
<dbReference type="STRING" id="1664694.A0A0N1P106"/>
<feature type="compositionally biased region" description="Pro residues" evidence="2">
    <location>
        <begin position="482"/>
        <end position="491"/>
    </location>
</feature>